<dbReference type="AlphaFoldDB" id="F0GUM7"/>
<sequence length="597" mass="70667">MNLTNQQNLAANHMDGPILVLAGPGAGKTTMLLHRISNLSKIIDPVHILTITFSKNQAIDMEERYDGKETNFMTIHAFCYLIIRNYLKKNNRSLRLLETDDLYSKYDLIRNIYYRLNNKKITNEDLKEFFKDISYMKNAMLNENYLKNSKVKECVKIYRAYENFKIKNFYIDFDDMQVIALKLIENDKSLLNSIRNKYRYIQVDEGQDTSLIQFKIIEKIAAPNNNLMIVADDDQSIYSFRASDISYLLNFKNIYPESKTIILNENHRSGKNIVDISSRFIDKNNFRYKKDLYTNNTFDSNITIKSFKNVYDQYKFIIKNITLDDKCAILFRNNIQALNMISFFMDDGIDFNLKISDPYFLESKIIEDFFDIIEFSNDFSKTEIFKEVYYKIGTFLSKDDIVKLEFKPINQNIFDFYYSSEIDDYKIDALIKTEKELKHIRNLILSKKISFIYKYLGYKSYISNFSKRYKEEVVNKDLFVESFINFTKDLNDKKEFEDKVNKLNRYINSNKSNIILSSIHKSKGLEYDKVFLINLNENEFPMIGDGDDYNKNLEEERRVMYVAMTRAKKELFLLSIKKRSGINLNPSIFVNEVKSLK</sequence>
<dbReference type="InterPro" id="IPR013986">
    <property type="entry name" value="DExx_box_DNA_helicase_dom_sf"/>
</dbReference>
<reference evidence="14 15" key="1">
    <citation type="submission" date="2011-01" db="EMBL/GenBank/DDBJ databases">
        <authorList>
            <person name="Durkin A.S."/>
            <person name="Madupu R."/>
            <person name="Torralba M."/>
            <person name="Gillis M."/>
            <person name="Methe B."/>
            <person name="Sutton G."/>
            <person name="Nelson K.E."/>
        </authorList>
    </citation>
    <scope>NUCLEOTIDE SEQUENCE [LARGE SCALE GENOMIC DNA]</scope>
    <source>
        <strain evidence="14 15">ACS-065-V-Col13</strain>
    </source>
</reference>
<evidence type="ECO:0000256" key="11">
    <source>
        <dbReference type="PROSITE-ProRule" id="PRU00560"/>
    </source>
</evidence>
<dbReference type="PANTHER" id="PTHR11070">
    <property type="entry name" value="UVRD / RECB / PCRA DNA HELICASE FAMILY MEMBER"/>
    <property type="match status" value="1"/>
</dbReference>
<keyword evidence="3 11" id="KW-0378">Hydrolase</keyword>
<evidence type="ECO:0000256" key="1">
    <source>
        <dbReference type="ARBA" id="ARBA00009922"/>
    </source>
</evidence>
<evidence type="ECO:0000256" key="8">
    <source>
        <dbReference type="ARBA" id="ARBA00034617"/>
    </source>
</evidence>
<comment type="catalytic activity">
    <reaction evidence="8">
        <text>Couples ATP hydrolysis with the unwinding of duplex DNA by translocating in the 3'-5' direction.</text>
        <dbReference type="EC" id="5.6.2.4"/>
    </reaction>
</comment>
<evidence type="ECO:0000256" key="7">
    <source>
        <dbReference type="ARBA" id="ARBA00023235"/>
    </source>
</evidence>
<dbReference type="GO" id="GO:0043138">
    <property type="term" value="F:3'-5' DNA helicase activity"/>
    <property type="evidence" value="ECO:0007669"/>
    <property type="project" value="UniProtKB-EC"/>
</dbReference>
<dbReference type="InterPro" id="IPR014017">
    <property type="entry name" value="DNA_helicase_UvrD-like_C"/>
</dbReference>
<dbReference type="GO" id="GO:0005524">
    <property type="term" value="F:ATP binding"/>
    <property type="evidence" value="ECO:0007669"/>
    <property type="project" value="UniProtKB-UniRule"/>
</dbReference>
<evidence type="ECO:0000259" key="13">
    <source>
        <dbReference type="PROSITE" id="PS51217"/>
    </source>
</evidence>
<evidence type="ECO:0000256" key="10">
    <source>
        <dbReference type="ARBA" id="ARBA00048988"/>
    </source>
</evidence>
<dbReference type="GO" id="GO:0033202">
    <property type="term" value="C:DNA helicase complex"/>
    <property type="evidence" value="ECO:0007669"/>
    <property type="project" value="TreeGrafter"/>
</dbReference>
<dbReference type="InterPro" id="IPR000212">
    <property type="entry name" value="DNA_helicase_UvrD/REP"/>
</dbReference>
<evidence type="ECO:0000313" key="15">
    <source>
        <dbReference type="Proteomes" id="UP000005286"/>
    </source>
</evidence>
<keyword evidence="5 11" id="KW-0067">ATP-binding</keyword>
<keyword evidence="2 11" id="KW-0547">Nucleotide-binding</keyword>
<dbReference type="eggNOG" id="COG0210">
    <property type="taxonomic scope" value="Bacteria"/>
</dbReference>
<dbReference type="PANTHER" id="PTHR11070:SF2">
    <property type="entry name" value="ATP-DEPENDENT DNA HELICASE SRS2"/>
    <property type="match status" value="1"/>
</dbReference>
<dbReference type="InterPro" id="IPR027417">
    <property type="entry name" value="P-loop_NTPase"/>
</dbReference>
<evidence type="ECO:0000256" key="3">
    <source>
        <dbReference type="ARBA" id="ARBA00022801"/>
    </source>
</evidence>
<dbReference type="GO" id="GO:0016887">
    <property type="term" value="F:ATP hydrolysis activity"/>
    <property type="evidence" value="ECO:0007669"/>
    <property type="project" value="RHEA"/>
</dbReference>
<dbReference type="Gene3D" id="1.10.486.10">
    <property type="entry name" value="PCRA, domain 4"/>
    <property type="match status" value="1"/>
</dbReference>
<dbReference type="PROSITE" id="PS51198">
    <property type="entry name" value="UVRD_HELICASE_ATP_BIND"/>
    <property type="match status" value="1"/>
</dbReference>
<evidence type="ECO:0000256" key="9">
    <source>
        <dbReference type="ARBA" id="ARBA00034808"/>
    </source>
</evidence>
<dbReference type="GO" id="GO:0003677">
    <property type="term" value="F:DNA binding"/>
    <property type="evidence" value="ECO:0007669"/>
    <property type="project" value="UniProtKB-KW"/>
</dbReference>
<dbReference type="Pfam" id="PF00580">
    <property type="entry name" value="UvrD-helicase"/>
    <property type="match status" value="1"/>
</dbReference>
<keyword evidence="6" id="KW-0238">DNA-binding</keyword>
<evidence type="ECO:0000259" key="12">
    <source>
        <dbReference type="PROSITE" id="PS51198"/>
    </source>
</evidence>
<keyword evidence="4 11" id="KW-0347">Helicase</keyword>
<dbReference type="GO" id="GO:0005829">
    <property type="term" value="C:cytosol"/>
    <property type="evidence" value="ECO:0007669"/>
    <property type="project" value="TreeGrafter"/>
</dbReference>
<dbReference type="Pfam" id="PF13361">
    <property type="entry name" value="UvrD_C"/>
    <property type="match status" value="1"/>
</dbReference>
<dbReference type="EMBL" id="AEXM01000012">
    <property type="protein sequence ID" value="EGC82330.1"/>
    <property type="molecule type" value="Genomic_DNA"/>
</dbReference>
<dbReference type="CDD" id="cd17932">
    <property type="entry name" value="DEXQc_UvrD"/>
    <property type="match status" value="1"/>
</dbReference>
<comment type="catalytic activity">
    <reaction evidence="10">
        <text>ATP + H2O = ADP + phosphate + H(+)</text>
        <dbReference type="Rhea" id="RHEA:13065"/>
        <dbReference type="ChEBI" id="CHEBI:15377"/>
        <dbReference type="ChEBI" id="CHEBI:15378"/>
        <dbReference type="ChEBI" id="CHEBI:30616"/>
        <dbReference type="ChEBI" id="CHEBI:43474"/>
        <dbReference type="ChEBI" id="CHEBI:456216"/>
        <dbReference type="EC" id="5.6.2.4"/>
    </reaction>
</comment>
<name>F0GUM7_9FIRM</name>
<dbReference type="GO" id="GO:0000725">
    <property type="term" value="P:recombinational repair"/>
    <property type="evidence" value="ECO:0007669"/>
    <property type="project" value="TreeGrafter"/>
</dbReference>
<accession>F0GUM7</accession>
<dbReference type="PATRIC" id="fig|879305.3.peg.509"/>
<evidence type="ECO:0000313" key="14">
    <source>
        <dbReference type="EMBL" id="EGC82330.1"/>
    </source>
</evidence>
<dbReference type="RefSeq" id="WP_004834122.1">
    <property type="nucleotide sequence ID" value="NZ_AEXM01000012.1"/>
</dbReference>
<proteinExistence type="inferred from homology"/>
<comment type="similarity">
    <text evidence="1">Belongs to the helicase family. UvrD subfamily.</text>
</comment>
<evidence type="ECO:0000256" key="6">
    <source>
        <dbReference type="ARBA" id="ARBA00023125"/>
    </source>
</evidence>
<dbReference type="SUPFAM" id="SSF52540">
    <property type="entry name" value="P-loop containing nucleoside triphosphate hydrolases"/>
    <property type="match status" value="1"/>
</dbReference>
<keyword evidence="7" id="KW-0413">Isomerase</keyword>
<dbReference type="EC" id="5.6.2.4" evidence="9"/>
<organism evidence="14 15">
    <name type="scientific">Anaerococcus prevotii ACS-065-V-Col13</name>
    <dbReference type="NCBI Taxonomy" id="879305"/>
    <lineage>
        <taxon>Bacteria</taxon>
        <taxon>Bacillati</taxon>
        <taxon>Bacillota</taxon>
        <taxon>Tissierellia</taxon>
        <taxon>Tissierellales</taxon>
        <taxon>Peptoniphilaceae</taxon>
        <taxon>Anaerococcus</taxon>
    </lineage>
</organism>
<protein>
    <recommendedName>
        <fullName evidence="9">DNA 3'-5' helicase</fullName>
        <ecNumber evidence="9">5.6.2.4</ecNumber>
    </recommendedName>
</protein>
<dbReference type="Proteomes" id="UP000005286">
    <property type="component" value="Unassembled WGS sequence"/>
</dbReference>
<dbReference type="CDD" id="cd18807">
    <property type="entry name" value="SF1_C_UvrD"/>
    <property type="match status" value="1"/>
</dbReference>
<dbReference type="Gene3D" id="3.40.50.300">
    <property type="entry name" value="P-loop containing nucleotide triphosphate hydrolases"/>
    <property type="match status" value="2"/>
</dbReference>
<evidence type="ECO:0000256" key="5">
    <source>
        <dbReference type="ARBA" id="ARBA00022840"/>
    </source>
</evidence>
<comment type="caution">
    <text evidence="14">The sequence shown here is derived from an EMBL/GenBank/DDBJ whole genome shotgun (WGS) entry which is preliminary data.</text>
</comment>
<dbReference type="STRING" id="879305.HMPREF9290_1449"/>
<dbReference type="InterPro" id="IPR014016">
    <property type="entry name" value="UvrD-like_ATP-bd"/>
</dbReference>
<keyword evidence="15" id="KW-1185">Reference proteome</keyword>
<feature type="binding site" evidence="11">
    <location>
        <begin position="22"/>
        <end position="29"/>
    </location>
    <ligand>
        <name>ATP</name>
        <dbReference type="ChEBI" id="CHEBI:30616"/>
    </ligand>
</feature>
<gene>
    <name evidence="14" type="ORF">HMPREF9290_1449</name>
</gene>
<feature type="domain" description="UvrD-like helicase C-terminal" evidence="13">
    <location>
        <begin position="271"/>
        <end position="524"/>
    </location>
</feature>
<dbReference type="Gene3D" id="1.10.10.160">
    <property type="match status" value="1"/>
</dbReference>
<evidence type="ECO:0000256" key="4">
    <source>
        <dbReference type="ARBA" id="ARBA00022806"/>
    </source>
</evidence>
<evidence type="ECO:0000256" key="2">
    <source>
        <dbReference type="ARBA" id="ARBA00022741"/>
    </source>
</evidence>
<dbReference type="PROSITE" id="PS51217">
    <property type="entry name" value="UVRD_HELICASE_CTER"/>
    <property type="match status" value="1"/>
</dbReference>
<feature type="domain" description="UvrD-like helicase ATP-binding" evidence="12">
    <location>
        <begin position="1"/>
        <end position="270"/>
    </location>
</feature>